<sequence length="382" mass="42376">MAMASLPLLLLVLLFLILPHKTTSFQFCETTFCDTHGGPSIQFPFQLRKSNESKRCGYPGFQLSCNENSQTILILPRAGEFVVNQISLEDQKLWINDPNNCLAKRFMDNKSFSLTGSPFKLSEESNYSVVSLDFLNCPSSVVDSLPITPITCLSSTNYSNSVVAMVADPQYSTPWVSLCEFISSALVPLADTQSWLFWNNLNDDIELQWDSPRCGGCVERKGQCGFLEDTGLELACYLPEQGKGVSKRVIIGVALGVGVPGIVCIAGFVWFLSGKESRNESEEREGRVEASVVQVRVVTAGLDRESIEKYPKMELMMSENGGLGIGLPNPDDNTCSICLCEYQPKDTLRIIPQCNHYFHSNCIEGWLKLNATCPLCRNFPLK</sequence>
<comment type="catalytic activity">
    <reaction evidence="1">
        <text>S-ubiquitinyl-[E2 ubiquitin-conjugating enzyme]-L-cysteine + [acceptor protein]-L-lysine = [E2 ubiquitin-conjugating enzyme]-L-cysteine + N(6)-ubiquitinyl-[acceptor protein]-L-lysine.</text>
        <dbReference type="EC" id="2.3.2.27"/>
    </reaction>
</comment>
<comment type="pathway">
    <text evidence="3">Protein modification; protein ubiquitination.</text>
</comment>
<evidence type="ECO:0000256" key="4">
    <source>
        <dbReference type="ARBA" id="ARBA00022679"/>
    </source>
</evidence>
<dbReference type="PANTHER" id="PTHR46279">
    <property type="entry name" value="RING/U-BOX SUPERFAMILY PROTEIN"/>
    <property type="match status" value="1"/>
</dbReference>
<comment type="subcellular location">
    <subcellularLocation>
        <location evidence="2">Membrane</location>
        <topology evidence="2">Single-pass membrane protein</topology>
    </subcellularLocation>
</comment>
<gene>
    <name evidence="21" type="ORF">G2W53_019300</name>
</gene>
<evidence type="ECO:0000259" key="20">
    <source>
        <dbReference type="PROSITE" id="PS50089"/>
    </source>
</evidence>
<dbReference type="PANTHER" id="PTHR46279:SF31">
    <property type="entry name" value="RING-H2 FINGER PROTEIN ATL20-LIKE ISOFORM X1"/>
    <property type="match status" value="1"/>
</dbReference>
<keyword evidence="4" id="KW-0808">Transferase</keyword>
<evidence type="ECO:0000256" key="14">
    <source>
        <dbReference type="ARBA" id="ARBA00024209"/>
    </source>
</evidence>
<reference evidence="21" key="1">
    <citation type="submission" date="2020-09" db="EMBL/GenBank/DDBJ databases">
        <title>Genome-Enabled Discovery of Anthraquinone Biosynthesis in Senna tora.</title>
        <authorList>
            <person name="Kang S.-H."/>
            <person name="Pandey R.P."/>
            <person name="Lee C.-M."/>
            <person name="Sim J.-S."/>
            <person name="Jeong J.-T."/>
            <person name="Choi B.-S."/>
            <person name="Jung M."/>
            <person name="Ginzburg D."/>
            <person name="Zhao K."/>
            <person name="Won S.Y."/>
            <person name="Oh T.-J."/>
            <person name="Yu Y."/>
            <person name="Kim N.-H."/>
            <person name="Lee O.R."/>
            <person name="Lee T.-H."/>
            <person name="Bashyal P."/>
            <person name="Kim T.-S."/>
            <person name="Lee W.-H."/>
            <person name="Kawkins C."/>
            <person name="Kim C.-K."/>
            <person name="Kim J.S."/>
            <person name="Ahn B.O."/>
            <person name="Rhee S.Y."/>
            <person name="Sohng J.K."/>
        </authorList>
    </citation>
    <scope>NUCLEOTIDE SEQUENCE</scope>
    <source>
        <tissue evidence="21">Leaf</tissue>
    </source>
</reference>
<evidence type="ECO:0000256" key="5">
    <source>
        <dbReference type="ARBA" id="ARBA00022692"/>
    </source>
</evidence>
<dbReference type="SUPFAM" id="SSF57850">
    <property type="entry name" value="RING/U-box"/>
    <property type="match status" value="1"/>
</dbReference>
<evidence type="ECO:0000256" key="13">
    <source>
        <dbReference type="ARBA" id="ARBA00023180"/>
    </source>
</evidence>
<organism evidence="21 22">
    <name type="scientific">Senna tora</name>
    <dbReference type="NCBI Taxonomy" id="362788"/>
    <lineage>
        <taxon>Eukaryota</taxon>
        <taxon>Viridiplantae</taxon>
        <taxon>Streptophyta</taxon>
        <taxon>Embryophyta</taxon>
        <taxon>Tracheophyta</taxon>
        <taxon>Spermatophyta</taxon>
        <taxon>Magnoliopsida</taxon>
        <taxon>eudicotyledons</taxon>
        <taxon>Gunneridae</taxon>
        <taxon>Pentapetalae</taxon>
        <taxon>rosids</taxon>
        <taxon>fabids</taxon>
        <taxon>Fabales</taxon>
        <taxon>Fabaceae</taxon>
        <taxon>Caesalpinioideae</taxon>
        <taxon>Cassia clade</taxon>
        <taxon>Senna</taxon>
    </lineage>
</organism>
<dbReference type="InterPro" id="IPR001841">
    <property type="entry name" value="Znf_RING"/>
</dbReference>
<dbReference type="AlphaFoldDB" id="A0A834TWS4"/>
<evidence type="ECO:0000256" key="2">
    <source>
        <dbReference type="ARBA" id="ARBA00004167"/>
    </source>
</evidence>
<dbReference type="GO" id="GO:0008270">
    <property type="term" value="F:zinc ion binding"/>
    <property type="evidence" value="ECO:0007669"/>
    <property type="project" value="UniProtKB-KW"/>
</dbReference>
<dbReference type="EMBL" id="JAAIUW010000006">
    <property type="protein sequence ID" value="KAF7828136.1"/>
    <property type="molecule type" value="Genomic_DNA"/>
</dbReference>
<proteinExistence type="inferred from homology"/>
<keyword evidence="8 17" id="KW-0863">Zinc-finger</keyword>
<evidence type="ECO:0000313" key="22">
    <source>
        <dbReference type="Proteomes" id="UP000634136"/>
    </source>
</evidence>
<evidence type="ECO:0000313" key="21">
    <source>
        <dbReference type="EMBL" id="KAF7828136.1"/>
    </source>
</evidence>
<keyword evidence="7 19" id="KW-0732">Signal</keyword>
<dbReference type="GO" id="GO:0016020">
    <property type="term" value="C:membrane"/>
    <property type="evidence" value="ECO:0007669"/>
    <property type="project" value="UniProtKB-SubCell"/>
</dbReference>
<evidence type="ECO:0000256" key="18">
    <source>
        <dbReference type="SAM" id="Phobius"/>
    </source>
</evidence>
<evidence type="ECO:0000256" key="3">
    <source>
        <dbReference type="ARBA" id="ARBA00004906"/>
    </source>
</evidence>
<evidence type="ECO:0000256" key="9">
    <source>
        <dbReference type="ARBA" id="ARBA00022786"/>
    </source>
</evidence>
<keyword evidence="11 18" id="KW-1133">Transmembrane helix</keyword>
<dbReference type="Gene3D" id="3.30.40.10">
    <property type="entry name" value="Zinc/RING finger domain, C3HC4 (zinc finger)"/>
    <property type="match status" value="1"/>
</dbReference>
<evidence type="ECO:0000256" key="6">
    <source>
        <dbReference type="ARBA" id="ARBA00022723"/>
    </source>
</evidence>
<dbReference type="Pfam" id="PF13947">
    <property type="entry name" value="GUB_WAK_bind"/>
    <property type="match status" value="1"/>
</dbReference>
<dbReference type="Proteomes" id="UP000634136">
    <property type="component" value="Unassembled WGS sequence"/>
</dbReference>
<comment type="catalytic activity">
    <reaction evidence="16">
        <text>L-seryl-[protein] + ATP = O-phospho-L-seryl-[protein] + ADP + H(+)</text>
        <dbReference type="Rhea" id="RHEA:17989"/>
        <dbReference type="Rhea" id="RHEA-COMP:9863"/>
        <dbReference type="Rhea" id="RHEA-COMP:11604"/>
        <dbReference type="ChEBI" id="CHEBI:15378"/>
        <dbReference type="ChEBI" id="CHEBI:29999"/>
        <dbReference type="ChEBI" id="CHEBI:30616"/>
        <dbReference type="ChEBI" id="CHEBI:83421"/>
        <dbReference type="ChEBI" id="CHEBI:456216"/>
        <dbReference type="EC" id="2.7.11.1"/>
    </reaction>
</comment>
<evidence type="ECO:0000256" key="11">
    <source>
        <dbReference type="ARBA" id="ARBA00022989"/>
    </source>
</evidence>
<name>A0A834TWS4_9FABA</name>
<protein>
    <submittedName>
        <fullName evidence="21">Putative RING-H2 finger protein ATL21A</fullName>
    </submittedName>
</protein>
<accession>A0A834TWS4</accession>
<dbReference type="Pfam" id="PF13639">
    <property type="entry name" value="zf-RING_2"/>
    <property type="match status" value="1"/>
</dbReference>
<keyword evidence="9" id="KW-0833">Ubl conjugation pathway</keyword>
<feature type="domain" description="RING-type" evidence="20">
    <location>
        <begin position="335"/>
        <end position="377"/>
    </location>
</feature>
<keyword evidence="22" id="KW-1185">Reference proteome</keyword>
<dbReference type="InterPro" id="IPR025287">
    <property type="entry name" value="WAK_GUB"/>
</dbReference>
<dbReference type="OrthoDB" id="8062037at2759"/>
<comment type="catalytic activity">
    <reaction evidence="15">
        <text>L-threonyl-[protein] + ATP = O-phospho-L-threonyl-[protein] + ADP + H(+)</text>
        <dbReference type="Rhea" id="RHEA:46608"/>
        <dbReference type="Rhea" id="RHEA-COMP:11060"/>
        <dbReference type="Rhea" id="RHEA-COMP:11605"/>
        <dbReference type="ChEBI" id="CHEBI:15378"/>
        <dbReference type="ChEBI" id="CHEBI:30013"/>
        <dbReference type="ChEBI" id="CHEBI:30616"/>
        <dbReference type="ChEBI" id="CHEBI:61977"/>
        <dbReference type="ChEBI" id="CHEBI:456216"/>
        <dbReference type="EC" id="2.7.11.1"/>
    </reaction>
</comment>
<evidence type="ECO:0000256" key="7">
    <source>
        <dbReference type="ARBA" id="ARBA00022729"/>
    </source>
</evidence>
<comment type="similarity">
    <text evidence="14">Belongs to the RING-type zinc finger family. ATL subfamily.</text>
</comment>
<dbReference type="CDD" id="cd16461">
    <property type="entry name" value="RING-H2_EL5-like"/>
    <property type="match status" value="1"/>
</dbReference>
<evidence type="ECO:0000256" key="17">
    <source>
        <dbReference type="PROSITE-ProRule" id="PRU00175"/>
    </source>
</evidence>
<feature type="chain" id="PRO_5033032727" evidence="19">
    <location>
        <begin position="25"/>
        <end position="382"/>
    </location>
</feature>
<dbReference type="SMART" id="SM00184">
    <property type="entry name" value="RING"/>
    <property type="match status" value="1"/>
</dbReference>
<feature type="signal peptide" evidence="19">
    <location>
        <begin position="1"/>
        <end position="24"/>
    </location>
</feature>
<feature type="transmembrane region" description="Helical" evidence="18">
    <location>
        <begin position="249"/>
        <end position="272"/>
    </location>
</feature>
<evidence type="ECO:0000256" key="10">
    <source>
        <dbReference type="ARBA" id="ARBA00022833"/>
    </source>
</evidence>
<evidence type="ECO:0000256" key="8">
    <source>
        <dbReference type="ARBA" id="ARBA00022771"/>
    </source>
</evidence>
<evidence type="ECO:0000256" key="15">
    <source>
        <dbReference type="ARBA" id="ARBA00047899"/>
    </source>
</evidence>
<keyword evidence="6" id="KW-0479">Metal-binding</keyword>
<evidence type="ECO:0000256" key="16">
    <source>
        <dbReference type="ARBA" id="ARBA00048679"/>
    </source>
</evidence>
<keyword evidence="12 18" id="KW-0472">Membrane</keyword>
<comment type="caution">
    <text evidence="21">The sequence shown here is derived from an EMBL/GenBank/DDBJ whole genome shotgun (WGS) entry which is preliminary data.</text>
</comment>
<dbReference type="InterPro" id="IPR013083">
    <property type="entry name" value="Znf_RING/FYVE/PHD"/>
</dbReference>
<dbReference type="GO" id="GO:0061630">
    <property type="term" value="F:ubiquitin protein ligase activity"/>
    <property type="evidence" value="ECO:0007669"/>
    <property type="project" value="UniProtKB-EC"/>
</dbReference>
<evidence type="ECO:0000256" key="1">
    <source>
        <dbReference type="ARBA" id="ARBA00000900"/>
    </source>
</evidence>
<dbReference type="PROSITE" id="PS50089">
    <property type="entry name" value="ZF_RING_2"/>
    <property type="match status" value="1"/>
</dbReference>
<dbReference type="GO" id="GO:0004674">
    <property type="term" value="F:protein serine/threonine kinase activity"/>
    <property type="evidence" value="ECO:0007669"/>
    <property type="project" value="UniProtKB-EC"/>
</dbReference>
<dbReference type="GO" id="GO:0030247">
    <property type="term" value="F:polysaccharide binding"/>
    <property type="evidence" value="ECO:0007669"/>
    <property type="project" value="InterPro"/>
</dbReference>
<keyword evidence="13" id="KW-0325">Glycoprotein</keyword>
<dbReference type="InterPro" id="IPR032872">
    <property type="entry name" value="WAK_assoc_C"/>
</dbReference>
<evidence type="ECO:0000256" key="12">
    <source>
        <dbReference type="ARBA" id="ARBA00023136"/>
    </source>
</evidence>
<dbReference type="InterPro" id="IPR046948">
    <property type="entry name" value="ATL20-22-like"/>
</dbReference>
<dbReference type="Pfam" id="PF14380">
    <property type="entry name" value="WAK_assoc"/>
    <property type="match status" value="1"/>
</dbReference>
<keyword evidence="10" id="KW-0862">Zinc</keyword>
<evidence type="ECO:0000256" key="19">
    <source>
        <dbReference type="SAM" id="SignalP"/>
    </source>
</evidence>
<keyword evidence="5 18" id="KW-0812">Transmembrane</keyword>